<dbReference type="AlphaFoldDB" id="E3T323"/>
<keyword evidence="1" id="KW-0472">Membrane</keyword>
<organism evidence="3">
    <name type="scientific">uncultured organism</name>
    <dbReference type="NCBI Taxonomy" id="155900"/>
    <lineage>
        <taxon>unclassified sequences</taxon>
        <taxon>environmental samples</taxon>
    </lineage>
</organism>
<proteinExistence type="predicted"/>
<feature type="transmembrane region" description="Helical" evidence="1">
    <location>
        <begin position="256"/>
        <end position="275"/>
    </location>
</feature>
<evidence type="ECO:0000313" key="3">
    <source>
        <dbReference type="EMBL" id="ACZ28635.1"/>
    </source>
</evidence>
<dbReference type="InterPro" id="IPR045812">
    <property type="entry name" value="DAHL"/>
</dbReference>
<evidence type="ECO:0000259" key="2">
    <source>
        <dbReference type="Pfam" id="PF19443"/>
    </source>
</evidence>
<keyword evidence="1" id="KW-1133">Transmembrane helix</keyword>
<keyword evidence="3" id="KW-0808">Transferase</keyword>
<keyword evidence="3" id="KW-0418">Kinase</keyword>
<evidence type="ECO:0000256" key="1">
    <source>
        <dbReference type="SAM" id="Phobius"/>
    </source>
</evidence>
<dbReference type="EMBL" id="GU191800">
    <property type="protein sequence ID" value="ACZ28635.1"/>
    <property type="molecule type" value="Genomic_DNA"/>
</dbReference>
<name>E3T323_9ZZZZ</name>
<reference evidence="3" key="1">
    <citation type="journal article" date="2011" name="ISME J.">
        <title>Comparative metagenomics of microbial communities inhabiting deep-sea hydrothermal vent chimneys with contrasting chemistries.</title>
        <authorList>
            <person name="Xie W."/>
            <person name="Wang F."/>
            <person name="Guo L."/>
            <person name="Chen Z."/>
            <person name="Sievert S.M."/>
            <person name="Meng J."/>
            <person name="Huang G."/>
            <person name="Li Y."/>
            <person name="Yan Q."/>
            <person name="Wu S."/>
            <person name="Wang X."/>
            <person name="Chen S."/>
            <person name="He G."/>
            <person name="Xiao X."/>
            <person name="Xu A."/>
        </authorList>
    </citation>
    <scope>NUCLEOTIDE SEQUENCE</scope>
</reference>
<dbReference type="GO" id="GO:0016301">
    <property type="term" value="F:kinase activity"/>
    <property type="evidence" value="ECO:0007669"/>
    <property type="project" value="UniProtKB-KW"/>
</dbReference>
<protein>
    <submittedName>
        <fullName evidence="3">Two-component signal transduction sensor histidine kinase</fullName>
    </submittedName>
</protein>
<dbReference type="Pfam" id="PF19443">
    <property type="entry name" value="DAHL"/>
    <property type="match status" value="1"/>
</dbReference>
<accession>E3T323</accession>
<keyword evidence="1" id="KW-0812">Transmembrane</keyword>
<sequence length="299" mass="34170">MTRLLYILVGVILVFLNTYFFSNTQVSHSIYEEVNNHLRFLSHSEEMLRLDVIRARYSLLPNYDSIVTNLYKMRTIVEDYKQGPVSIHALGMDEFIPVLDRLIRAIDNKDEISSDFQESNSILKNSISYFLVTASELIARNSQMVPDNLAYTISLSELTRTLLSYSLSGEKTPPALIQNWINRFEAMKNKLPLGLQADITNLIKHAKIIKEYQGKTDHLLQALLNISIVTDIELLEQAYQQRLEAESEQAGIYRSLLYASSLLLLSYFAVIILRLRNMTARLTQTQCGAANRDCRTHAG</sequence>
<feature type="domain" description="DAHL" evidence="2">
    <location>
        <begin position="28"/>
        <end position="254"/>
    </location>
</feature>